<dbReference type="CDD" id="cd06261">
    <property type="entry name" value="TM_PBP2"/>
    <property type="match status" value="1"/>
</dbReference>
<comment type="similarity">
    <text evidence="7">Belongs to the binding-protein-dependent transport system permease family.</text>
</comment>
<reference evidence="10 11" key="1">
    <citation type="submission" date="2021-03" db="EMBL/GenBank/DDBJ databases">
        <title>Sequencing the genomes of 1000 actinobacteria strains.</title>
        <authorList>
            <person name="Klenk H.-P."/>
        </authorList>
    </citation>
    <scope>NUCLEOTIDE SEQUENCE [LARGE SCALE GENOMIC DNA]</scope>
    <source>
        <strain evidence="10 11">DSM 14564</strain>
    </source>
</reference>
<dbReference type="SUPFAM" id="SSF161098">
    <property type="entry name" value="MetI-like"/>
    <property type="match status" value="1"/>
</dbReference>
<dbReference type="PANTHER" id="PTHR43163">
    <property type="entry name" value="DIPEPTIDE TRANSPORT SYSTEM PERMEASE PROTEIN DPPB-RELATED"/>
    <property type="match status" value="1"/>
</dbReference>
<dbReference type="InterPro" id="IPR045621">
    <property type="entry name" value="BPD_transp_1_N"/>
</dbReference>
<dbReference type="InterPro" id="IPR035906">
    <property type="entry name" value="MetI-like_sf"/>
</dbReference>
<dbReference type="RefSeq" id="WP_209888763.1">
    <property type="nucleotide sequence ID" value="NZ_BAAAJV010000029.1"/>
</dbReference>
<evidence type="ECO:0000313" key="10">
    <source>
        <dbReference type="EMBL" id="MBP2408366.1"/>
    </source>
</evidence>
<protein>
    <submittedName>
        <fullName evidence="10">Peptide/nickel transport system permease protein</fullName>
    </submittedName>
</protein>
<evidence type="ECO:0000259" key="9">
    <source>
        <dbReference type="PROSITE" id="PS50928"/>
    </source>
</evidence>
<comment type="subcellular location">
    <subcellularLocation>
        <location evidence="1 7">Cell membrane</location>
        <topology evidence="1 7">Multi-pass membrane protein</topology>
    </subcellularLocation>
</comment>
<accession>A0ABS4YHX1</accession>
<feature type="transmembrane region" description="Helical" evidence="7">
    <location>
        <begin position="261"/>
        <end position="287"/>
    </location>
</feature>
<organism evidence="10 11">
    <name type="scientific">Brachybacterium fresconis</name>
    <dbReference type="NCBI Taxonomy" id="173363"/>
    <lineage>
        <taxon>Bacteria</taxon>
        <taxon>Bacillati</taxon>
        <taxon>Actinomycetota</taxon>
        <taxon>Actinomycetes</taxon>
        <taxon>Micrococcales</taxon>
        <taxon>Dermabacteraceae</taxon>
        <taxon>Brachybacterium</taxon>
    </lineage>
</organism>
<evidence type="ECO:0000256" key="1">
    <source>
        <dbReference type="ARBA" id="ARBA00004651"/>
    </source>
</evidence>
<feature type="transmembrane region" description="Helical" evidence="7">
    <location>
        <begin position="38"/>
        <end position="59"/>
    </location>
</feature>
<feature type="transmembrane region" description="Helical" evidence="7">
    <location>
        <begin position="137"/>
        <end position="157"/>
    </location>
</feature>
<feature type="transmembrane region" description="Helical" evidence="7">
    <location>
        <begin position="205"/>
        <end position="225"/>
    </location>
</feature>
<evidence type="ECO:0000256" key="6">
    <source>
        <dbReference type="ARBA" id="ARBA00023136"/>
    </source>
</evidence>
<comment type="caution">
    <text evidence="10">The sequence shown here is derived from an EMBL/GenBank/DDBJ whole genome shotgun (WGS) entry which is preliminary data.</text>
</comment>
<evidence type="ECO:0000256" key="3">
    <source>
        <dbReference type="ARBA" id="ARBA00022475"/>
    </source>
</evidence>
<dbReference type="PROSITE" id="PS50928">
    <property type="entry name" value="ABC_TM1"/>
    <property type="match status" value="1"/>
</dbReference>
<dbReference type="Pfam" id="PF19300">
    <property type="entry name" value="BPD_transp_1_N"/>
    <property type="match status" value="1"/>
</dbReference>
<gene>
    <name evidence="10" type="ORF">JOF44_001269</name>
</gene>
<evidence type="ECO:0000256" key="8">
    <source>
        <dbReference type="SAM" id="MobiDB-lite"/>
    </source>
</evidence>
<keyword evidence="2 7" id="KW-0813">Transport</keyword>
<keyword evidence="11" id="KW-1185">Reference proteome</keyword>
<keyword evidence="4 7" id="KW-0812">Transmembrane</keyword>
<name>A0ABS4YHX1_9MICO</name>
<keyword evidence="5 7" id="KW-1133">Transmembrane helix</keyword>
<keyword evidence="6 7" id="KW-0472">Membrane</keyword>
<feature type="compositionally biased region" description="Low complexity" evidence="8">
    <location>
        <begin position="1"/>
        <end position="24"/>
    </location>
</feature>
<feature type="domain" description="ABC transmembrane type-1" evidence="9">
    <location>
        <begin position="131"/>
        <end position="326"/>
    </location>
</feature>
<evidence type="ECO:0000256" key="2">
    <source>
        <dbReference type="ARBA" id="ARBA00022448"/>
    </source>
</evidence>
<dbReference type="Gene3D" id="1.10.3720.10">
    <property type="entry name" value="MetI-like"/>
    <property type="match status" value="1"/>
</dbReference>
<feature type="transmembrane region" description="Helical" evidence="7">
    <location>
        <begin position="169"/>
        <end position="199"/>
    </location>
</feature>
<feature type="transmembrane region" description="Helical" evidence="7">
    <location>
        <begin position="307"/>
        <end position="333"/>
    </location>
</feature>
<evidence type="ECO:0000313" key="11">
    <source>
        <dbReference type="Proteomes" id="UP000698222"/>
    </source>
</evidence>
<sequence length="345" mass="35443">MATAAADPSVSDPPAADSSAAQSSVRSGPRVPPVLRRLAAQVGSSLLLLWAVATIVFFLQHLVPGDPALAILGGASANPPEATVQAVREQYGFDDPLLVQYAAFLGGLVQLDLGESYTMKEPVLDVIGAQILPTLQLTAAALVVAWVLALASTLITAGRPGAIGRIGSALEVVLAALPPFWLGVLLLVVFAVVLGWLPVVDGGPLGMILPSLTLGIPLGGFLAQVTRDEFEAAQRQPFVLSALSRGAGPGDVRWRHVLRHAALPGIALSGWGLGSLISGAVVVEVIFSRQGIGQVLVAAVTAQDLPLVVGVTLVVALVYVVANVLTDLAYVAVDPRLRSSIGATS</sequence>
<keyword evidence="3" id="KW-1003">Cell membrane</keyword>
<evidence type="ECO:0000256" key="7">
    <source>
        <dbReference type="RuleBase" id="RU363032"/>
    </source>
</evidence>
<dbReference type="Pfam" id="PF00528">
    <property type="entry name" value="BPD_transp_1"/>
    <property type="match status" value="1"/>
</dbReference>
<dbReference type="Proteomes" id="UP000698222">
    <property type="component" value="Unassembled WGS sequence"/>
</dbReference>
<evidence type="ECO:0000256" key="4">
    <source>
        <dbReference type="ARBA" id="ARBA00022692"/>
    </source>
</evidence>
<dbReference type="InterPro" id="IPR000515">
    <property type="entry name" value="MetI-like"/>
</dbReference>
<dbReference type="EMBL" id="JAGIOC010000001">
    <property type="protein sequence ID" value="MBP2408366.1"/>
    <property type="molecule type" value="Genomic_DNA"/>
</dbReference>
<evidence type="ECO:0000256" key="5">
    <source>
        <dbReference type="ARBA" id="ARBA00022989"/>
    </source>
</evidence>
<proteinExistence type="inferred from homology"/>
<feature type="region of interest" description="Disordered" evidence="8">
    <location>
        <begin position="1"/>
        <end position="30"/>
    </location>
</feature>
<dbReference type="PANTHER" id="PTHR43163:SF6">
    <property type="entry name" value="DIPEPTIDE TRANSPORT SYSTEM PERMEASE PROTEIN DPPB-RELATED"/>
    <property type="match status" value="1"/>
</dbReference>